<evidence type="ECO:0000313" key="12">
    <source>
        <dbReference type="Proteomes" id="UP000240653"/>
    </source>
</evidence>
<dbReference type="GO" id="GO:0006935">
    <property type="term" value="P:chemotaxis"/>
    <property type="evidence" value="ECO:0007669"/>
    <property type="project" value="UniProtKB-KW"/>
</dbReference>
<accession>A0A2P7SDV4</accession>
<keyword evidence="6 10" id="KW-0812">Transmembrane</keyword>
<evidence type="ECO:0000256" key="10">
    <source>
        <dbReference type="RuleBase" id="RU364125"/>
    </source>
</evidence>
<dbReference type="Proteomes" id="UP000240653">
    <property type="component" value="Unassembled WGS sequence"/>
</dbReference>
<evidence type="ECO:0000256" key="2">
    <source>
        <dbReference type="ARBA" id="ARBA00004162"/>
    </source>
</evidence>
<keyword evidence="11" id="KW-0966">Cell projection</keyword>
<proteinExistence type="inferred from homology"/>
<evidence type="ECO:0000256" key="7">
    <source>
        <dbReference type="ARBA" id="ARBA00022779"/>
    </source>
</evidence>
<dbReference type="RefSeq" id="WP_106724158.1">
    <property type="nucleotide sequence ID" value="NZ_PXYL01000005.1"/>
</dbReference>
<comment type="caution">
    <text evidence="11">The sequence shown here is derived from an EMBL/GenBank/DDBJ whole genome shotgun (WGS) entry which is preliminary data.</text>
</comment>
<dbReference type="GO" id="GO:0009425">
    <property type="term" value="C:bacterial-type flagellum basal body"/>
    <property type="evidence" value="ECO:0007669"/>
    <property type="project" value="InterPro"/>
</dbReference>
<comment type="function">
    <text evidence="1 10">Controls the rotational direction of flagella during chemotaxis.</text>
</comment>
<evidence type="ECO:0000256" key="9">
    <source>
        <dbReference type="ARBA" id="ARBA00023136"/>
    </source>
</evidence>
<evidence type="ECO:0000256" key="1">
    <source>
        <dbReference type="ARBA" id="ARBA00002254"/>
    </source>
</evidence>
<keyword evidence="8 10" id="KW-1133">Transmembrane helix</keyword>
<evidence type="ECO:0000256" key="4">
    <source>
        <dbReference type="ARBA" id="ARBA00022475"/>
    </source>
</evidence>
<keyword evidence="4" id="KW-1003">Cell membrane</keyword>
<dbReference type="OrthoDB" id="7908910at2"/>
<dbReference type="GO" id="GO:0005886">
    <property type="term" value="C:plasma membrane"/>
    <property type="evidence" value="ECO:0007669"/>
    <property type="project" value="UniProtKB-SubCell"/>
</dbReference>
<reference evidence="11 12" key="1">
    <citation type="submission" date="2018-03" db="EMBL/GenBank/DDBJ databases">
        <title>The draft genome of Mesorhizobium soli JCM 19897.</title>
        <authorList>
            <person name="Li L."/>
            <person name="Liu L."/>
            <person name="Liang L."/>
            <person name="Wang T."/>
            <person name="Zhang X."/>
        </authorList>
    </citation>
    <scope>NUCLEOTIDE SEQUENCE [LARGE SCALE GENOMIC DNA]</scope>
    <source>
        <strain evidence="11 12">JCM 19897</strain>
    </source>
</reference>
<dbReference type="InterPro" id="IPR005503">
    <property type="entry name" value="FliL"/>
</dbReference>
<name>A0A2P7SDV4_9HYPH</name>
<keyword evidence="11" id="KW-0282">Flagellum</keyword>
<keyword evidence="10" id="KW-0997">Cell inner membrane</keyword>
<comment type="similarity">
    <text evidence="3 10">Belongs to the FliL family.</text>
</comment>
<keyword evidence="11" id="KW-0969">Cilium</keyword>
<evidence type="ECO:0000313" key="11">
    <source>
        <dbReference type="EMBL" id="PSJ60692.1"/>
    </source>
</evidence>
<keyword evidence="12" id="KW-1185">Reference proteome</keyword>
<evidence type="ECO:0000256" key="8">
    <source>
        <dbReference type="ARBA" id="ARBA00022989"/>
    </source>
</evidence>
<evidence type="ECO:0000256" key="6">
    <source>
        <dbReference type="ARBA" id="ARBA00022692"/>
    </source>
</evidence>
<protein>
    <recommendedName>
        <fullName evidence="10">Flagellar protein FliL</fullName>
    </recommendedName>
</protein>
<evidence type="ECO:0000256" key="3">
    <source>
        <dbReference type="ARBA" id="ARBA00008281"/>
    </source>
</evidence>
<sequence length="162" mass="17600">MSMIELADPKAKGPSLLIQGAVLLAMTLAAVGLGWVSGQYLYSDQATKTEEAASHDGHAAEKPAEAEAKRVEIKLAPLTTNLAVPSDMWLRIEASIVLDGPAPQALADDIHQDFLAYLRTLRVYQIEGATGLRNLKADLEDRARIRSDGHVKQVLIQTLLFE</sequence>
<dbReference type="Pfam" id="PF03748">
    <property type="entry name" value="FliL"/>
    <property type="match status" value="1"/>
</dbReference>
<feature type="transmembrane region" description="Helical" evidence="10">
    <location>
        <begin position="16"/>
        <end position="36"/>
    </location>
</feature>
<evidence type="ECO:0000256" key="5">
    <source>
        <dbReference type="ARBA" id="ARBA00022500"/>
    </source>
</evidence>
<keyword evidence="7 10" id="KW-0283">Flagellar rotation</keyword>
<keyword evidence="9 10" id="KW-0472">Membrane</keyword>
<dbReference type="AlphaFoldDB" id="A0A2P7SDV4"/>
<gene>
    <name evidence="11" type="ORF">C7I85_11640</name>
</gene>
<dbReference type="EMBL" id="PXYL01000005">
    <property type="protein sequence ID" value="PSJ60692.1"/>
    <property type="molecule type" value="Genomic_DNA"/>
</dbReference>
<dbReference type="GO" id="GO:0071973">
    <property type="term" value="P:bacterial-type flagellum-dependent cell motility"/>
    <property type="evidence" value="ECO:0007669"/>
    <property type="project" value="InterPro"/>
</dbReference>
<organism evidence="11 12">
    <name type="scientific">Pseudaminobacter soli</name>
    <name type="common">ex Li et al. 2025</name>
    <dbReference type="NCBI Taxonomy" id="1295366"/>
    <lineage>
        <taxon>Bacteria</taxon>
        <taxon>Pseudomonadati</taxon>
        <taxon>Pseudomonadota</taxon>
        <taxon>Alphaproteobacteria</taxon>
        <taxon>Hyphomicrobiales</taxon>
        <taxon>Phyllobacteriaceae</taxon>
        <taxon>Pseudaminobacter</taxon>
    </lineage>
</organism>
<comment type="subcellular location">
    <subcellularLocation>
        <location evidence="10">Cell inner membrane</location>
    </subcellularLocation>
    <subcellularLocation>
        <location evidence="2">Cell membrane</location>
        <topology evidence="2">Single-pass membrane protein</topology>
    </subcellularLocation>
</comment>
<keyword evidence="5 10" id="KW-0145">Chemotaxis</keyword>